<keyword evidence="4" id="KW-1185">Reference proteome</keyword>
<dbReference type="PANTHER" id="PTHR23176">
    <property type="entry name" value="RHO/RAC/CDC GTPASE-ACTIVATING PROTEIN"/>
    <property type="match status" value="1"/>
</dbReference>
<dbReference type="GO" id="GO:0005737">
    <property type="term" value="C:cytoplasm"/>
    <property type="evidence" value="ECO:0007669"/>
    <property type="project" value="TreeGrafter"/>
</dbReference>
<dbReference type="InterPro" id="IPR050729">
    <property type="entry name" value="Rho-GAP"/>
</dbReference>
<feature type="domain" description="Rho-GAP" evidence="2">
    <location>
        <begin position="51"/>
        <end position="233"/>
    </location>
</feature>
<accession>A0A3B4USU3</accession>
<dbReference type="AlphaFoldDB" id="A0A3B4USU3"/>
<dbReference type="PROSITE" id="PS50238">
    <property type="entry name" value="RHOGAP"/>
    <property type="match status" value="1"/>
</dbReference>
<keyword evidence="1" id="KW-0343">GTPase activation</keyword>
<dbReference type="Pfam" id="PF00620">
    <property type="entry name" value="RhoGAP"/>
    <property type="match status" value="1"/>
</dbReference>
<evidence type="ECO:0000259" key="2">
    <source>
        <dbReference type="PROSITE" id="PS50238"/>
    </source>
</evidence>
<dbReference type="Gene3D" id="1.10.555.10">
    <property type="entry name" value="Rho GTPase activation protein"/>
    <property type="match status" value="1"/>
</dbReference>
<dbReference type="SUPFAM" id="SSF48350">
    <property type="entry name" value="GTPase activation domain, GAP"/>
    <property type="match status" value="1"/>
</dbReference>
<evidence type="ECO:0000313" key="3">
    <source>
        <dbReference type="Ensembl" id="ENSSDUP00000021489.1"/>
    </source>
</evidence>
<dbReference type="InterPro" id="IPR008936">
    <property type="entry name" value="Rho_GTPase_activation_prot"/>
</dbReference>
<dbReference type="FunFam" id="1.10.555.10:FF:000003">
    <property type="entry name" value="Putative rho GTPase-activating protein 12"/>
    <property type="match status" value="1"/>
</dbReference>
<sequence length="236" mass="26422">LSVFLSLCSNCLSLCLSFSLCLSLCLSVFLSLCLSLSVCLSLCSNCLSLCLSFSLCLSLCLSLSLSNLNTHRSGVCARSGLDVDGIYRVSGNLAVIQRLRHKADHEEQLDLEDGQWEEIHVITGALKLFLRELPEPLFPFSCFDKFIAAIRQVSYMKDLVRTLPLPNHDTMELLFKHLVIEHKDSNRMSVQSVAIVFGPTLLRPQTESANMTIHMVFQSQIVELMLNEFQNVFSQS</sequence>
<evidence type="ECO:0000313" key="4">
    <source>
        <dbReference type="Proteomes" id="UP000261420"/>
    </source>
</evidence>
<proteinExistence type="predicted"/>
<dbReference type="GeneTree" id="ENSGT00950000182860"/>
<dbReference type="GO" id="GO:0007165">
    <property type="term" value="P:signal transduction"/>
    <property type="evidence" value="ECO:0007669"/>
    <property type="project" value="InterPro"/>
</dbReference>
<dbReference type="InterPro" id="IPR000198">
    <property type="entry name" value="RhoGAP_dom"/>
</dbReference>
<protein>
    <submittedName>
        <fullName evidence="3">Rho GTPase activating protein 27, like</fullName>
    </submittedName>
</protein>
<dbReference type="SMART" id="SM00324">
    <property type="entry name" value="RhoGAP"/>
    <property type="match status" value="1"/>
</dbReference>
<dbReference type="PANTHER" id="PTHR23176:SF104">
    <property type="entry name" value="RHO GTPASE-ACTIVATING PROTEIN 27"/>
    <property type="match status" value="1"/>
</dbReference>
<reference evidence="3" key="2">
    <citation type="submission" date="2025-09" db="UniProtKB">
        <authorList>
            <consortium name="Ensembl"/>
        </authorList>
    </citation>
    <scope>IDENTIFICATION</scope>
</reference>
<reference evidence="3" key="1">
    <citation type="submission" date="2025-08" db="UniProtKB">
        <authorList>
            <consortium name="Ensembl"/>
        </authorList>
    </citation>
    <scope>IDENTIFICATION</scope>
</reference>
<dbReference type="Proteomes" id="UP000261420">
    <property type="component" value="Unplaced"/>
</dbReference>
<dbReference type="Ensembl" id="ENSSDUT00000021881.1">
    <property type="protein sequence ID" value="ENSSDUP00000021489.1"/>
    <property type="gene ID" value="ENSSDUG00000015360.1"/>
</dbReference>
<organism evidence="3 4">
    <name type="scientific">Seriola dumerili</name>
    <name type="common">Greater amberjack</name>
    <name type="synonym">Caranx dumerili</name>
    <dbReference type="NCBI Taxonomy" id="41447"/>
    <lineage>
        <taxon>Eukaryota</taxon>
        <taxon>Metazoa</taxon>
        <taxon>Chordata</taxon>
        <taxon>Craniata</taxon>
        <taxon>Vertebrata</taxon>
        <taxon>Euteleostomi</taxon>
        <taxon>Actinopterygii</taxon>
        <taxon>Neopterygii</taxon>
        <taxon>Teleostei</taxon>
        <taxon>Neoteleostei</taxon>
        <taxon>Acanthomorphata</taxon>
        <taxon>Carangaria</taxon>
        <taxon>Carangiformes</taxon>
        <taxon>Carangidae</taxon>
        <taxon>Seriola</taxon>
    </lineage>
</organism>
<evidence type="ECO:0000256" key="1">
    <source>
        <dbReference type="ARBA" id="ARBA00022468"/>
    </source>
</evidence>
<dbReference type="GO" id="GO:0005096">
    <property type="term" value="F:GTPase activator activity"/>
    <property type="evidence" value="ECO:0007669"/>
    <property type="project" value="UniProtKB-KW"/>
</dbReference>
<name>A0A3B4USU3_SERDU</name>